<dbReference type="STRING" id="57577.A0A2K3MP24"/>
<dbReference type="PANTHER" id="PTHR37384">
    <property type="entry name" value="OS01G0835600 PROTEIN"/>
    <property type="match status" value="1"/>
</dbReference>
<reference evidence="3 4" key="2">
    <citation type="journal article" date="2017" name="Front. Plant Sci.">
        <title>Gene Classification and Mining of Molecular Markers Useful in Red Clover (Trifolium pratense) Breeding.</title>
        <authorList>
            <person name="Istvanek J."/>
            <person name="Dluhosova J."/>
            <person name="Dluhos P."/>
            <person name="Patkova L."/>
            <person name="Nedelnik J."/>
            <person name="Repkova J."/>
        </authorList>
    </citation>
    <scope>NUCLEOTIDE SEQUENCE [LARGE SCALE GENOMIC DNA]</scope>
    <source>
        <strain evidence="4">cv. Tatra</strain>
        <tissue evidence="3">Young leaves</tissue>
    </source>
</reference>
<organism evidence="3 4">
    <name type="scientific">Trifolium pratense</name>
    <name type="common">Red clover</name>
    <dbReference type="NCBI Taxonomy" id="57577"/>
    <lineage>
        <taxon>Eukaryota</taxon>
        <taxon>Viridiplantae</taxon>
        <taxon>Streptophyta</taxon>
        <taxon>Embryophyta</taxon>
        <taxon>Tracheophyta</taxon>
        <taxon>Spermatophyta</taxon>
        <taxon>Magnoliopsida</taxon>
        <taxon>eudicotyledons</taxon>
        <taxon>Gunneridae</taxon>
        <taxon>Pentapetalae</taxon>
        <taxon>rosids</taxon>
        <taxon>fabids</taxon>
        <taxon>Fabales</taxon>
        <taxon>Fabaceae</taxon>
        <taxon>Papilionoideae</taxon>
        <taxon>50 kb inversion clade</taxon>
        <taxon>NPAAA clade</taxon>
        <taxon>Hologalegina</taxon>
        <taxon>IRL clade</taxon>
        <taxon>Trifolieae</taxon>
        <taxon>Trifolium</taxon>
    </lineage>
</organism>
<gene>
    <name evidence="3" type="ORF">L195_g015689</name>
</gene>
<protein>
    <recommendedName>
        <fullName evidence="2">PTM/DIR17-like Tudor domain-containing protein</fullName>
    </recommendedName>
</protein>
<sequence>MEEDKEIKQESNASATGVYEIPGEPAVVINGVPEIVTGSGNGSGTDPSIDALSIHETRENMGLGEWFVGRDVQKSFMGRYYSGKVTMYDKQNGWYHVVYEDGDNEDLDWPELKEVLRPLDVKIDLKTLAQKVIRKSKKTIPKSEKKSAGSQNPQKKTKGS</sequence>
<dbReference type="Proteomes" id="UP000236291">
    <property type="component" value="Unassembled WGS sequence"/>
</dbReference>
<dbReference type="AlphaFoldDB" id="A0A2K3MP24"/>
<evidence type="ECO:0000313" key="4">
    <source>
        <dbReference type="Proteomes" id="UP000236291"/>
    </source>
</evidence>
<evidence type="ECO:0000313" key="3">
    <source>
        <dbReference type="EMBL" id="PNX92550.1"/>
    </source>
</evidence>
<feature type="region of interest" description="Disordered" evidence="1">
    <location>
        <begin position="136"/>
        <end position="160"/>
    </location>
</feature>
<dbReference type="Pfam" id="PF21743">
    <property type="entry name" value="PTM_DIR17_Tudor"/>
    <property type="match status" value="1"/>
</dbReference>
<evidence type="ECO:0000259" key="2">
    <source>
        <dbReference type="Pfam" id="PF21743"/>
    </source>
</evidence>
<feature type="domain" description="PTM/DIR17-like Tudor" evidence="2">
    <location>
        <begin position="69"/>
        <end position="116"/>
    </location>
</feature>
<dbReference type="CDD" id="cd20401">
    <property type="entry name" value="Tudor_AtPTM-like"/>
    <property type="match status" value="1"/>
</dbReference>
<name>A0A2K3MP24_TRIPR</name>
<proteinExistence type="predicted"/>
<dbReference type="EMBL" id="ASHM01010694">
    <property type="protein sequence ID" value="PNX92550.1"/>
    <property type="molecule type" value="Genomic_DNA"/>
</dbReference>
<dbReference type="PANTHER" id="PTHR37384:SF1">
    <property type="entry name" value="OS01G0835600 PROTEIN"/>
    <property type="match status" value="1"/>
</dbReference>
<comment type="caution">
    <text evidence="3">The sequence shown here is derived from an EMBL/GenBank/DDBJ whole genome shotgun (WGS) entry which is preliminary data.</text>
</comment>
<accession>A0A2K3MP24</accession>
<reference evidence="3 4" key="1">
    <citation type="journal article" date="2014" name="Am. J. Bot.">
        <title>Genome assembly and annotation for red clover (Trifolium pratense; Fabaceae).</title>
        <authorList>
            <person name="Istvanek J."/>
            <person name="Jaros M."/>
            <person name="Krenek A."/>
            <person name="Repkova J."/>
        </authorList>
    </citation>
    <scope>NUCLEOTIDE SEQUENCE [LARGE SCALE GENOMIC DNA]</scope>
    <source>
        <strain evidence="4">cv. Tatra</strain>
        <tissue evidence="3">Young leaves</tissue>
    </source>
</reference>
<dbReference type="InterPro" id="IPR047365">
    <property type="entry name" value="Tudor_AtPTM-like"/>
</dbReference>
<dbReference type="Gene3D" id="2.30.30.140">
    <property type="match status" value="1"/>
</dbReference>
<evidence type="ECO:0000256" key="1">
    <source>
        <dbReference type="SAM" id="MobiDB-lite"/>
    </source>
</evidence>